<dbReference type="Proteomes" id="UP000051952">
    <property type="component" value="Unassembled WGS sequence"/>
</dbReference>
<dbReference type="VEuPathDB" id="TriTrypDB:BSAL_26660"/>
<keyword evidence="2" id="KW-1185">Reference proteome</keyword>
<dbReference type="AlphaFoldDB" id="A0A0S4JK11"/>
<gene>
    <name evidence="1" type="ORF">BSAL_26660</name>
</gene>
<evidence type="ECO:0000313" key="1">
    <source>
        <dbReference type="EMBL" id="CUG90431.1"/>
    </source>
</evidence>
<accession>A0A0S4JK11</accession>
<evidence type="ECO:0000313" key="2">
    <source>
        <dbReference type="Proteomes" id="UP000051952"/>
    </source>
</evidence>
<dbReference type="EMBL" id="CYKH01001824">
    <property type="protein sequence ID" value="CUG90431.1"/>
    <property type="molecule type" value="Genomic_DNA"/>
</dbReference>
<sequence>MAVKASHRTARPTFPCWGKRLGEGLGDEAGGGATRSPNVAAGLPYSDNTWRVQATSARPRWVSCGHCGLFPFGTMLLRVPLAASRCPRHESAYSGCPPKSQFERHSSGTVQWVTHDAVHVFVLSTLRVLLSSGVELAIR</sequence>
<reference evidence="2" key="1">
    <citation type="submission" date="2015-09" db="EMBL/GenBank/DDBJ databases">
        <authorList>
            <consortium name="Pathogen Informatics"/>
        </authorList>
    </citation>
    <scope>NUCLEOTIDE SEQUENCE [LARGE SCALE GENOMIC DNA]</scope>
    <source>
        <strain evidence="2">Lake Konstanz</strain>
    </source>
</reference>
<organism evidence="1 2">
    <name type="scientific">Bodo saltans</name>
    <name type="common">Flagellated protozoan</name>
    <dbReference type="NCBI Taxonomy" id="75058"/>
    <lineage>
        <taxon>Eukaryota</taxon>
        <taxon>Discoba</taxon>
        <taxon>Euglenozoa</taxon>
        <taxon>Kinetoplastea</taxon>
        <taxon>Metakinetoplastina</taxon>
        <taxon>Eubodonida</taxon>
        <taxon>Bodonidae</taxon>
        <taxon>Bodo</taxon>
    </lineage>
</organism>
<name>A0A0S4JK11_BODSA</name>
<protein>
    <submittedName>
        <fullName evidence="1">Uncharacterized protein</fullName>
    </submittedName>
</protein>
<proteinExistence type="predicted"/>